<dbReference type="PANTHER" id="PTHR10933:SF9">
    <property type="entry name" value="IMMUNOGLOBULIN-BINDING PROTEIN 1"/>
    <property type="match status" value="1"/>
</dbReference>
<evidence type="ECO:0000313" key="1">
    <source>
        <dbReference type="EMBL" id="KAF4126792.1"/>
    </source>
</evidence>
<dbReference type="InterPro" id="IPR007304">
    <property type="entry name" value="TAP46-like"/>
</dbReference>
<comment type="caution">
    <text evidence="1">The sequence shown here is derived from an EMBL/GenBank/DDBJ whole genome shotgun (WGS) entry which is preliminary data.</text>
</comment>
<dbReference type="GO" id="GO:0005829">
    <property type="term" value="C:cytosol"/>
    <property type="evidence" value="ECO:0007669"/>
    <property type="project" value="TreeGrafter"/>
</dbReference>
<proteinExistence type="predicted"/>
<dbReference type="RefSeq" id="XP_035325444.1">
    <property type="nucleotide sequence ID" value="XM_035462514.1"/>
</dbReference>
<dbReference type="GO" id="GO:0035303">
    <property type="term" value="P:regulation of dephosphorylation"/>
    <property type="evidence" value="ECO:0007669"/>
    <property type="project" value="TreeGrafter"/>
</dbReference>
<dbReference type="EMBL" id="JAANYQ010000001">
    <property type="protein sequence ID" value="KAF4126792.1"/>
    <property type="molecule type" value="Genomic_DNA"/>
</dbReference>
<dbReference type="InterPro" id="IPR038511">
    <property type="entry name" value="TAP42/TAP46-like_sf"/>
</dbReference>
<dbReference type="PANTHER" id="PTHR10933">
    <property type="entry name" value="IMMUNOGLOBULIN-BINDING PROTEIN 1"/>
    <property type="match status" value="1"/>
</dbReference>
<dbReference type="Proteomes" id="UP000749293">
    <property type="component" value="Unassembled WGS sequence"/>
</dbReference>
<dbReference type="GeneID" id="55966759"/>
<dbReference type="GO" id="GO:0009966">
    <property type="term" value="P:regulation of signal transduction"/>
    <property type="evidence" value="ECO:0007669"/>
    <property type="project" value="InterPro"/>
</dbReference>
<reference evidence="1" key="1">
    <citation type="submission" date="2020-03" db="EMBL/GenBank/DDBJ databases">
        <title>Site-based positive gene gene selection in Geosmithia morbida across the United States reveals a broad range of putative effectors and factors for local host and environmental adapation.</title>
        <authorList>
            <person name="Onufrak A."/>
            <person name="Murdoch R.W."/>
            <person name="Gazis R."/>
            <person name="Huff M."/>
            <person name="Staton M."/>
            <person name="Klingeman W."/>
            <person name="Hadziabdic D."/>
        </authorList>
    </citation>
    <scope>NUCLEOTIDE SEQUENCE</scope>
    <source>
        <strain evidence="1">1262</strain>
    </source>
</reference>
<dbReference type="AlphaFoldDB" id="A0A9P4Z263"/>
<keyword evidence="2" id="KW-1185">Reference proteome</keyword>
<organism evidence="1 2">
    <name type="scientific">Geosmithia morbida</name>
    <dbReference type="NCBI Taxonomy" id="1094350"/>
    <lineage>
        <taxon>Eukaryota</taxon>
        <taxon>Fungi</taxon>
        <taxon>Dikarya</taxon>
        <taxon>Ascomycota</taxon>
        <taxon>Pezizomycotina</taxon>
        <taxon>Sordariomycetes</taxon>
        <taxon>Hypocreomycetidae</taxon>
        <taxon>Hypocreales</taxon>
        <taxon>Bionectriaceae</taxon>
        <taxon>Geosmithia</taxon>
    </lineage>
</organism>
<evidence type="ECO:0008006" key="3">
    <source>
        <dbReference type="Google" id="ProtNLM"/>
    </source>
</evidence>
<dbReference type="OrthoDB" id="10261753at2759"/>
<dbReference type="Gene3D" id="1.25.40.540">
    <property type="entry name" value="TAP42-like family"/>
    <property type="match status" value="1"/>
</dbReference>
<name>A0A9P4Z263_9HYPO</name>
<accession>A0A9P4Z263</accession>
<protein>
    <recommendedName>
        <fullName evidence="3">TAP42-like protein</fullName>
    </recommendedName>
</protein>
<evidence type="ECO:0000313" key="2">
    <source>
        <dbReference type="Proteomes" id="UP000749293"/>
    </source>
</evidence>
<gene>
    <name evidence="1" type="ORF">GMORB2_0529</name>
</gene>
<dbReference type="Pfam" id="PF04177">
    <property type="entry name" value="TAP42"/>
    <property type="match status" value="1"/>
</dbReference>
<dbReference type="GO" id="GO:0051721">
    <property type="term" value="F:protein phosphatase 2A binding"/>
    <property type="evidence" value="ECO:0007669"/>
    <property type="project" value="TreeGrafter"/>
</dbReference>
<sequence length="356" mass="39977">MDEPQSLRALFEAAEVQRQAIETSTESSTSASYVSRLESVIALYTKMLEQMSAASLFSPNEGVEDIATSELPFLLTSFHLAELVQRLPSPSPPERLPVLRRSRLAYDSFLNLVDAYGLIGPPYDKMLERYRDDADAFSVVPAGSGAAARRDGKIAGFKAEKQLRDRLEVLRRNPRYVDTGDEELVRQLHLTNVTFRVHTTFDAIDSLNRELDMLRNMPATAPPPPEHGRQETELSREDADLLRLDQPLRQRIGNPGPLLSKQGKPLQPFTLLGSNSRAEMSRGVFRPGHNLPTMSIDEYLDEEKRRGNILQGGVEPRTVIDEDDVDAADRETYKAREWDEFKDHNPKGAGNTMNMG</sequence>